<feature type="transmembrane region" description="Helical" evidence="5">
    <location>
        <begin position="139"/>
        <end position="156"/>
    </location>
</feature>
<evidence type="ECO:0000256" key="4">
    <source>
        <dbReference type="ARBA" id="ARBA00023136"/>
    </source>
</evidence>
<evidence type="ECO:0000256" key="1">
    <source>
        <dbReference type="ARBA" id="ARBA00004141"/>
    </source>
</evidence>
<dbReference type="EMBL" id="CAEZSS010000053">
    <property type="protein sequence ID" value="CAB4544198.1"/>
    <property type="molecule type" value="Genomic_DNA"/>
</dbReference>
<dbReference type="Gene3D" id="1.20.1510.10">
    <property type="entry name" value="Cation efflux protein transmembrane domain"/>
    <property type="match status" value="1"/>
</dbReference>
<evidence type="ECO:0000256" key="2">
    <source>
        <dbReference type="ARBA" id="ARBA00022692"/>
    </source>
</evidence>
<evidence type="ECO:0000259" key="6">
    <source>
        <dbReference type="Pfam" id="PF01545"/>
    </source>
</evidence>
<feature type="transmembrane region" description="Helical" evidence="5">
    <location>
        <begin position="98"/>
        <end position="118"/>
    </location>
</feature>
<accession>A0A6J6C1K7</accession>
<keyword evidence="4 5" id="KW-0472">Membrane</keyword>
<proteinExistence type="predicted"/>
<feature type="transmembrane region" description="Helical" evidence="5">
    <location>
        <begin position="162"/>
        <end position="180"/>
    </location>
</feature>
<evidence type="ECO:0000256" key="3">
    <source>
        <dbReference type="ARBA" id="ARBA00022989"/>
    </source>
</evidence>
<gene>
    <name evidence="7" type="ORF">UFOPK1505_00383</name>
</gene>
<dbReference type="InterPro" id="IPR058533">
    <property type="entry name" value="Cation_efflux_TM"/>
</dbReference>
<dbReference type="InterPro" id="IPR027469">
    <property type="entry name" value="Cation_efflux_TMD_sf"/>
</dbReference>
<evidence type="ECO:0000313" key="7">
    <source>
        <dbReference type="EMBL" id="CAB4544198.1"/>
    </source>
</evidence>
<feature type="domain" description="Cation efflux protein transmembrane" evidence="6">
    <location>
        <begin position="11"/>
        <end position="172"/>
    </location>
</feature>
<dbReference type="AlphaFoldDB" id="A0A6J6C1K7"/>
<dbReference type="GO" id="GO:0016020">
    <property type="term" value="C:membrane"/>
    <property type="evidence" value="ECO:0007669"/>
    <property type="project" value="UniProtKB-SubCell"/>
</dbReference>
<reference evidence="7" key="1">
    <citation type="submission" date="2020-05" db="EMBL/GenBank/DDBJ databases">
        <authorList>
            <person name="Chiriac C."/>
            <person name="Salcher M."/>
            <person name="Ghai R."/>
            <person name="Kavagutti S V."/>
        </authorList>
    </citation>
    <scope>NUCLEOTIDE SEQUENCE</scope>
</reference>
<feature type="transmembrane region" description="Helical" evidence="5">
    <location>
        <begin position="68"/>
        <end position="86"/>
    </location>
</feature>
<evidence type="ECO:0000256" key="5">
    <source>
        <dbReference type="SAM" id="Phobius"/>
    </source>
</evidence>
<comment type="subcellular location">
    <subcellularLocation>
        <location evidence="1">Membrane</location>
        <topology evidence="1">Multi-pass membrane protein</topology>
    </subcellularLocation>
</comment>
<sequence length="192" mass="20559">MDSIRKVVRFVAIANLSYFCVEFFFAQKIGSVSLFADSIDFLEDASVNILIFLAIGWSLAARVRLSKFLALLLLVPVISVVISTIYEINNPSAPDAVSLTAVGLGALVVNSVCAFMLVKFRKAQKSLVLAAYLSARNDAIANIVIIAAGVTTMFWVSAIPDLVVGIAIGSLNANAAITVWKSTENESKKSLN</sequence>
<feature type="transmembrane region" description="Helical" evidence="5">
    <location>
        <begin position="45"/>
        <end position="61"/>
    </location>
</feature>
<protein>
    <submittedName>
        <fullName evidence="7">Unannotated protein</fullName>
    </submittedName>
</protein>
<organism evidence="7">
    <name type="scientific">freshwater metagenome</name>
    <dbReference type="NCBI Taxonomy" id="449393"/>
    <lineage>
        <taxon>unclassified sequences</taxon>
        <taxon>metagenomes</taxon>
        <taxon>ecological metagenomes</taxon>
    </lineage>
</organism>
<keyword evidence="3 5" id="KW-1133">Transmembrane helix</keyword>
<dbReference type="Pfam" id="PF01545">
    <property type="entry name" value="Cation_efflux"/>
    <property type="match status" value="1"/>
</dbReference>
<name>A0A6J6C1K7_9ZZZZ</name>
<feature type="transmembrane region" description="Helical" evidence="5">
    <location>
        <begin position="7"/>
        <end position="25"/>
    </location>
</feature>
<dbReference type="SUPFAM" id="SSF161111">
    <property type="entry name" value="Cation efflux protein transmembrane domain-like"/>
    <property type="match status" value="1"/>
</dbReference>
<keyword evidence="2 5" id="KW-0812">Transmembrane</keyword>